<evidence type="ECO:0000313" key="3">
    <source>
        <dbReference type="Proteomes" id="UP001165740"/>
    </source>
</evidence>
<dbReference type="InterPro" id="IPR016186">
    <property type="entry name" value="C-type_lectin-like/link_sf"/>
</dbReference>
<feature type="chain" id="PRO_5044702670" evidence="1">
    <location>
        <begin position="16"/>
        <end position="180"/>
    </location>
</feature>
<dbReference type="Proteomes" id="UP001165740">
    <property type="component" value="Chromosome 2"/>
</dbReference>
<accession>A0A9W2ZSR4</accession>
<dbReference type="GeneID" id="106073706"/>
<dbReference type="RefSeq" id="XP_055878041.1">
    <property type="nucleotide sequence ID" value="XM_056022066.1"/>
</dbReference>
<dbReference type="Gene3D" id="3.10.100.10">
    <property type="entry name" value="Mannose-Binding Protein A, subunit A"/>
    <property type="match status" value="1"/>
</dbReference>
<evidence type="ECO:0000313" key="5">
    <source>
        <dbReference type="RefSeq" id="XP_055878041.1"/>
    </source>
</evidence>
<organism evidence="3 5">
    <name type="scientific">Biomphalaria glabrata</name>
    <name type="common">Bloodfluke planorb</name>
    <name type="synonym">Freshwater snail</name>
    <dbReference type="NCBI Taxonomy" id="6526"/>
    <lineage>
        <taxon>Eukaryota</taxon>
        <taxon>Metazoa</taxon>
        <taxon>Spiralia</taxon>
        <taxon>Lophotrochozoa</taxon>
        <taxon>Mollusca</taxon>
        <taxon>Gastropoda</taxon>
        <taxon>Heterobranchia</taxon>
        <taxon>Euthyneura</taxon>
        <taxon>Panpulmonata</taxon>
        <taxon>Hygrophila</taxon>
        <taxon>Lymnaeoidea</taxon>
        <taxon>Planorbidae</taxon>
        <taxon>Biomphalaria</taxon>
    </lineage>
</organism>
<dbReference type="InterPro" id="IPR016187">
    <property type="entry name" value="CTDL_fold"/>
</dbReference>
<proteinExistence type="predicted"/>
<sequence length="180" mass="20997">MNYAKLLLMVTLVTALVPVKPDPSTRLTRQLNSAKNQSLFEQQCNKKDQFVVKKYNTTMKCIWYTNTGSDAFLPYYVAKKTCADKDAILVITRTKDDMELIASVRKVFWVGMDDYPNGVYKWTDTNATVVNFLSYFTDYPKNWQNYSVFNKLRCVLFISETRSHYVSNCNYELAYICESR</sequence>
<gene>
    <name evidence="4 5" type="primary">LOC106073706</name>
</gene>
<evidence type="ECO:0000256" key="1">
    <source>
        <dbReference type="SAM" id="SignalP"/>
    </source>
</evidence>
<dbReference type="OrthoDB" id="10296249at2759"/>
<dbReference type="SMART" id="SM00034">
    <property type="entry name" value="CLECT"/>
    <property type="match status" value="1"/>
</dbReference>
<dbReference type="CDD" id="cd00037">
    <property type="entry name" value="CLECT"/>
    <property type="match status" value="1"/>
</dbReference>
<protein>
    <submittedName>
        <fullName evidence="4 5">Asialoglycoprotein receptor 2-like</fullName>
    </submittedName>
</protein>
<feature type="signal peptide" evidence="1">
    <location>
        <begin position="1"/>
        <end position="15"/>
    </location>
</feature>
<evidence type="ECO:0000259" key="2">
    <source>
        <dbReference type="PROSITE" id="PS50041"/>
    </source>
</evidence>
<dbReference type="AlphaFoldDB" id="A0A9W2ZSR4"/>
<reference evidence="4 5" key="1">
    <citation type="submission" date="2025-04" db="UniProtKB">
        <authorList>
            <consortium name="RefSeq"/>
        </authorList>
    </citation>
    <scope>IDENTIFICATION</scope>
</reference>
<dbReference type="InterPro" id="IPR001304">
    <property type="entry name" value="C-type_lectin-like"/>
</dbReference>
<evidence type="ECO:0000313" key="4">
    <source>
        <dbReference type="RefSeq" id="XP_055878040.1"/>
    </source>
</evidence>
<dbReference type="PROSITE" id="PS50041">
    <property type="entry name" value="C_TYPE_LECTIN_2"/>
    <property type="match status" value="1"/>
</dbReference>
<keyword evidence="1" id="KW-0732">Signal</keyword>
<dbReference type="RefSeq" id="XP_055878040.1">
    <property type="nucleotide sequence ID" value="XM_056022065.1"/>
</dbReference>
<feature type="domain" description="C-type lectin" evidence="2">
    <location>
        <begin position="57"/>
        <end position="178"/>
    </location>
</feature>
<keyword evidence="3" id="KW-1185">Reference proteome</keyword>
<name>A0A9W2ZSR4_BIOGL</name>
<dbReference type="SUPFAM" id="SSF56436">
    <property type="entry name" value="C-type lectin-like"/>
    <property type="match status" value="1"/>
</dbReference>
<dbReference type="Pfam" id="PF00059">
    <property type="entry name" value="Lectin_C"/>
    <property type="match status" value="1"/>
</dbReference>